<feature type="region of interest" description="Disordered" evidence="1">
    <location>
        <begin position="53"/>
        <end position="97"/>
    </location>
</feature>
<dbReference type="EMBL" id="MU827785">
    <property type="protein sequence ID" value="KAJ7333840.1"/>
    <property type="molecule type" value="Genomic_DNA"/>
</dbReference>
<feature type="compositionally biased region" description="Pro residues" evidence="1">
    <location>
        <begin position="74"/>
        <end position="89"/>
    </location>
</feature>
<dbReference type="Proteomes" id="UP001163046">
    <property type="component" value="Unassembled WGS sequence"/>
</dbReference>
<comment type="caution">
    <text evidence="2">The sequence shown here is derived from an EMBL/GenBank/DDBJ whole genome shotgun (WGS) entry which is preliminary data.</text>
</comment>
<dbReference type="AlphaFoldDB" id="A0A9W9YD16"/>
<gene>
    <name evidence="2" type="ORF">OS493_015932</name>
</gene>
<dbReference type="OrthoDB" id="5974071at2759"/>
<keyword evidence="3" id="KW-1185">Reference proteome</keyword>
<accession>A0A9W9YD16</accession>
<protein>
    <submittedName>
        <fullName evidence="2">Uncharacterized protein</fullName>
    </submittedName>
</protein>
<reference evidence="2" key="1">
    <citation type="submission" date="2023-01" db="EMBL/GenBank/DDBJ databases">
        <title>Genome assembly of the deep-sea coral Lophelia pertusa.</title>
        <authorList>
            <person name="Herrera S."/>
            <person name="Cordes E."/>
        </authorList>
    </citation>
    <scope>NUCLEOTIDE SEQUENCE</scope>
    <source>
        <strain evidence="2">USNM1676648</strain>
        <tissue evidence="2">Polyp</tissue>
    </source>
</reference>
<evidence type="ECO:0000313" key="3">
    <source>
        <dbReference type="Proteomes" id="UP001163046"/>
    </source>
</evidence>
<sequence>MSICCLEMEDKYLLKSTEETEQLESDWNAECQTPVSETATRVEWQMLSLSAGEETCGSVSEDPNIAIVNDQRSPSPPNSPLYDMPPPSTPAQKRARRAKRYLQLERWKKYEASRSRQERYQKRAQETVGTIQRSVSLDSRRVQWSHDLVQTVYIDHPYQ</sequence>
<evidence type="ECO:0000313" key="2">
    <source>
        <dbReference type="EMBL" id="KAJ7333840.1"/>
    </source>
</evidence>
<name>A0A9W9YD16_9CNID</name>
<organism evidence="2 3">
    <name type="scientific">Desmophyllum pertusum</name>
    <dbReference type="NCBI Taxonomy" id="174260"/>
    <lineage>
        <taxon>Eukaryota</taxon>
        <taxon>Metazoa</taxon>
        <taxon>Cnidaria</taxon>
        <taxon>Anthozoa</taxon>
        <taxon>Hexacorallia</taxon>
        <taxon>Scleractinia</taxon>
        <taxon>Caryophylliina</taxon>
        <taxon>Caryophylliidae</taxon>
        <taxon>Desmophyllum</taxon>
    </lineage>
</organism>
<proteinExistence type="predicted"/>
<evidence type="ECO:0000256" key="1">
    <source>
        <dbReference type="SAM" id="MobiDB-lite"/>
    </source>
</evidence>